<dbReference type="EMBL" id="CM010725">
    <property type="protein sequence ID" value="RZC84516.1"/>
    <property type="molecule type" value="Genomic_DNA"/>
</dbReference>
<evidence type="ECO:0000256" key="1">
    <source>
        <dbReference type="SAM" id="SignalP"/>
    </source>
</evidence>
<accession>A0A4Y7LGZ2</accession>
<name>A0A4Y7LGZ2_PAPSO</name>
<evidence type="ECO:0000313" key="2">
    <source>
        <dbReference type="EMBL" id="RZC84516.1"/>
    </source>
</evidence>
<dbReference type="AlphaFoldDB" id="A0A4Y7LGZ2"/>
<evidence type="ECO:0000313" key="3">
    <source>
        <dbReference type="Proteomes" id="UP000316621"/>
    </source>
</evidence>
<organism evidence="2 3">
    <name type="scientific">Papaver somniferum</name>
    <name type="common">Opium poppy</name>
    <dbReference type="NCBI Taxonomy" id="3469"/>
    <lineage>
        <taxon>Eukaryota</taxon>
        <taxon>Viridiplantae</taxon>
        <taxon>Streptophyta</taxon>
        <taxon>Embryophyta</taxon>
        <taxon>Tracheophyta</taxon>
        <taxon>Spermatophyta</taxon>
        <taxon>Magnoliopsida</taxon>
        <taxon>Ranunculales</taxon>
        <taxon>Papaveraceae</taxon>
        <taxon>Papaveroideae</taxon>
        <taxon>Papaver</taxon>
    </lineage>
</organism>
<protein>
    <submittedName>
        <fullName evidence="2">Uncharacterized protein</fullName>
    </submittedName>
</protein>
<keyword evidence="3" id="KW-1185">Reference proteome</keyword>
<dbReference type="Proteomes" id="UP000316621">
    <property type="component" value="Chromosome 11"/>
</dbReference>
<proteinExistence type="predicted"/>
<dbReference type="Gramene" id="RZC84516">
    <property type="protein sequence ID" value="RZC84516"/>
    <property type="gene ID" value="C5167_047305"/>
</dbReference>
<keyword evidence="1" id="KW-0732">Signal</keyword>
<sequence>MLFVLQWLLLMVPLLGVVCVAIVDVVDGTILDIWSLMVSLLDIRENSRMLDRDRVTKTFDKLWTHWVDH</sequence>
<feature type="chain" id="PRO_5040178363" evidence="1">
    <location>
        <begin position="20"/>
        <end position="69"/>
    </location>
</feature>
<gene>
    <name evidence="2" type="ORF">C5167_047305</name>
</gene>
<feature type="signal peptide" evidence="1">
    <location>
        <begin position="1"/>
        <end position="19"/>
    </location>
</feature>
<reference evidence="2 3" key="1">
    <citation type="journal article" date="2018" name="Science">
        <title>The opium poppy genome and morphinan production.</title>
        <authorList>
            <person name="Guo L."/>
            <person name="Winzer T."/>
            <person name="Yang X."/>
            <person name="Li Y."/>
            <person name="Ning Z."/>
            <person name="He Z."/>
            <person name="Teodor R."/>
            <person name="Lu Y."/>
            <person name="Bowser T.A."/>
            <person name="Graham I.A."/>
            <person name="Ye K."/>
        </authorList>
    </citation>
    <scope>NUCLEOTIDE SEQUENCE [LARGE SCALE GENOMIC DNA]</scope>
    <source>
        <strain evidence="3">cv. HN1</strain>
        <tissue evidence="2">Leaves</tissue>
    </source>
</reference>